<sequence>MRPFALNYARPAAPTPAAPPYAYDSTRQLNVLSDGRPAACEREVLLASGATVSTAGSKTHFDD</sequence>
<gene>
    <name evidence="1" type="ORF">GCM10012280_36250</name>
</gene>
<name>A0A917ZSJ7_9ACTN</name>
<comment type="caution">
    <text evidence="1">The sequence shown here is derived from an EMBL/GenBank/DDBJ whole genome shotgun (WGS) entry which is preliminary data.</text>
</comment>
<dbReference type="Proteomes" id="UP000641932">
    <property type="component" value="Unassembled WGS sequence"/>
</dbReference>
<reference evidence="1" key="1">
    <citation type="journal article" date="2014" name="Int. J. Syst. Evol. Microbiol.">
        <title>Complete genome sequence of Corynebacterium casei LMG S-19264T (=DSM 44701T), isolated from a smear-ripened cheese.</title>
        <authorList>
            <consortium name="US DOE Joint Genome Institute (JGI-PGF)"/>
            <person name="Walter F."/>
            <person name="Albersmeier A."/>
            <person name="Kalinowski J."/>
            <person name="Ruckert C."/>
        </authorList>
    </citation>
    <scope>NUCLEOTIDE SEQUENCE</scope>
    <source>
        <strain evidence="1">CGMCC 4.7201</strain>
    </source>
</reference>
<dbReference type="InterPro" id="IPR026496">
    <property type="entry name" value="GRASP_targ"/>
</dbReference>
<dbReference type="Pfam" id="PF14404">
    <property type="entry name" value="Strep_pep"/>
    <property type="match status" value="1"/>
</dbReference>
<dbReference type="EMBL" id="BMMS01000015">
    <property type="protein sequence ID" value="GGO90527.1"/>
    <property type="molecule type" value="Genomic_DNA"/>
</dbReference>
<dbReference type="AlphaFoldDB" id="A0A917ZSJ7"/>
<dbReference type="InterPro" id="IPR025744">
    <property type="entry name" value="Rbsml_synth_pep_Strp"/>
</dbReference>
<keyword evidence="2" id="KW-1185">Reference proteome</keyword>
<evidence type="ECO:0000313" key="2">
    <source>
        <dbReference type="Proteomes" id="UP000641932"/>
    </source>
</evidence>
<evidence type="ECO:0008006" key="3">
    <source>
        <dbReference type="Google" id="ProtNLM"/>
    </source>
</evidence>
<reference evidence="1" key="2">
    <citation type="submission" date="2020-09" db="EMBL/GenBank/DDBJ databases">
        <authorList>
            <person name="Sun Q."/>
            <person name="Zhou Y."/>
        </authorList>
    </citation>
    <scope>NUCLEOTIDE SEQUENCE</scope>
    <source>
        <strain evidence="1">CGMCC 4.7201</strain>
    </source>
</reference>
<proteinExistence type="predicted"/>
<dbReference type="RefSeq" id="WP_189132759.1">
    <property type="nucleotide sequence ID" value="NZ_BMMS01000015.1"/>
</dbReference>
<evidence type="ECO:0000313" key="1">
    <source>
        <dbReference type="EMBL" id="GGO90527.1"/>
    </source>
</evidence>
<protein>
    <recommendedName>
        <fullName evidence="3">ATP-grasp-modified RiPP</fullName>
    </recommendedName>
</protein>
<organism evidence="1 2">
    <name type="scientific">Wenjunlia tyrosinilytica</name>
    <dbReference type="NCBI Taxonomy" id="1544741"/>
    <lineage>
        <taxon>Bacteria</taxon>
        <taxon>Bacillati</taxon>
        <taxon>Actinomycetota</taxon>
        <taxon>Actinomycetes</taxon>
        <taxon>Kitasatosporales</taxon>
        <taxon>Streptomycetaceae</taxon>
        <taxon>Wenjunlia</taxon>
    </lineage>
</organism>
<accession>A0A917ZSJ7</accession>
<dbReference type="NCBIfam" id="TIGR04186">
    <property type="entry name" value="GRASP_targ"/>
    <property type="match status" value="1"/>
</dbReference>